<keyword evidence="3" id="KW-0288">FMN</keyword>
<dbReference type="SUPFAM" id="SSF51395">
    <property type="entry name" value="FMN-linked oxidoreductases"/>
    <property type="match status" value="1"/>
</dbReference>
<evidence type="ECO:0000256" key="3">
    <source>
        <dbReference type="ARBA" id="ARBA00022643"/>
    </source>
</evidence>
<evidence type="ECO:0000256" key="4">
    <source>
        <dbReference type="ARBA" id="ARBA00023002"/>
    </source>
</evidence>
<dbReference type="AlphaFoldDB" id="A0A4S4MZR4"/>
<dbReference type="InterPro" id="IPR051799">
    <property type="entry name" value="NADH_flavin_oxidoreductase"/>
</dbReference>
<evidence type="ECO:0008006" key="7">
    <source>
        <dbReference type="Google" id="ProtNLM"/>
    </source>
</evidence>
<dbReference type="PANTHER" id="PTHR43656">
    <property type="entry name" value="BINDING OXIDOREDUCTASE, PUTATIVE (AFU_ORTHOLOGUE AFUA_2G08260)-RELATED"/>
    <property type="match status" value="1"/>
</dbReference>
<dbReference type="Gene3D" id="3.20.20.70">
    <property type="entry name" value="Aldolase class I"/>
    <property type="match status" value="2"/>
</dbReference>
<evidence type="ECO:0000256" key="2">
    <source>
        <dbReference type="ARBA" id="ARBA00022630"/>
    </source>
</evidence>
<proteinExistence type="inferred from homology"/>
<comment type="similarity">
    <text evidence="1">Belongs to the NADH:flavin oxidoreductase/NADH oxidase family.</text>
</comment>
<dbReference type="InterPro" id="IPR013785">
    <property type="entry name" value="Aldolase_TIM"/>
</dbReference>
<organism evidence="5 6">
    <name type="scientific">Antrodiella citrinella</name>
    <dbReference type="NCBI Taxonomy" id="2447956"/>
    <lineage>
        <taxon>Eukaryota</taxon>
        <taxon>Fungi</taxon>
        <taxon>Dikarya</taxon>
        <taxon>Basidiomycota</taxon>
        <taxon>Agaricomycotina</taxon>
        <taxon>Agaricomycetes</taxon>
        <taxon>Polyporales</taxon>
        <taxon>Steccherinaceae</taxon>
        <taxon>Antrodiella</taxon>
    </lineage>
</organism>
<dbReference type="GO" id="GO:0016491">
    <property type="term" value="F:oxidoreductase activity"/>
    <property type="evidence" value="ECO:0007669"/>
    <property type="project" value="UniProtKB-KW"/>
</dbReference>
<accession>A0A4S4MZR4</accession>
<reference evidence="5 6" key="1">
    <citation type="submission" date="2019-02" db="EMBL/GenBank/DDBJ databases">
        <title>Genome sequencing of the rare red list fungi Antrodiella citrinella (Flaviporus citrinellus).</title>
        <authorList>
            <person name="Buettner E."/>
            <person name="Kellner H."/>
        </authorList>
    </citation>
    <scope>NUCLEOTIDE SEQUENCE [LARGE SCALE GENOMIC DNA]</scope>
    <source>
        <strain evidence="5 6">DSM 108506</strain>
    </source>
</reference>
<dbReference type="OrthoDB" id="1663137at2759"/>
<name>A0A4S4MZR4_9APHY</name>
<keyword evidence="6" id="KW-1185">Reference proteome</keyword>
<protein>
    <recommendedName>
        <fullName evidence="7">NADH:flavin oxidoreductase/NADH oxidase N-terminal domain-containing protein</fullName>
    </recommendedName>
</protein>
<evidence type="ECO:0000313" key="5">
    <source>
        <dbReference type="EMBL" id="THH30911.1"/>
    </source>
</evidence>
<keyword evidence="2" id="KW-0285">Flavoprotein</keyword>
<evidence type="ECO:0000313" key="6">
    <source>
        <dbReference type="Proteomes" id="UP000308730"/>
    </source>
</evidence>
<dbReference type="Proteomes" id="UP000308730">
    <property type="component" value="Unassembled WGS sequence"/>
</dbReference>
<keyword evidence="4" id="KW-0560">Oxidoreductase</keyword>
<sequence length="469" mass="49959">MATDASNDEILSEATLPCGRKLRNRLVKVALYEHLATFHGGPPNAMHHALYACWATGGWGMIITGNVQVASDQLGLGRDVVVPADISPSSPTLHPFVRWAELIHGLGVGGEGKARNGGGEKAETEPGTLAIMQIVHTGRQSPNFLGGRALFVPPKAPSAGPDGLEDAARVGVVVEQPAVPNPEGDECKGRGGRGSGVREGCAACGEDGVRWGADTCCAWMGEILMFVLVDLICQFMSQQANIRTDEYSSRTNPLLFLHRIVTAIRLPGVVPADFVLGIKLNAADYVDTAAGIVASEDRALEHLQAIAGWGLLDFIEVEDEGLTRLAHPDFLLGGSQSRRQAIFEGFSKRAMQTLATDDPNQTPSNKKRPLIILTGGLTTPEFMRSALAHKHTDLLGIGRSAVTHPDLPHQLSSTAPLTSSFPLFSPNPNPALSLPPLHAIEHALVGLLLTLWDLLPVSVQPTIPNLIEL</sequence>
<gene>
    <name evidence="5" type="ORF">EUX98_g3302</name>
</gene>
<evidence type="ECO:0000256" key="1">
    <source>
        <dbReference type="ARBA" id="ARBA00005979"/>
    </source>
</evidence>
<dbReference type="PANTHER" id="PTHR43656:SF2">
    <property type="entry name" value="BINDING OXIDOREDUCTASE, PUTATIVE (AFU_ORTHOLOGUE AFUA_2G08260)-RELATED"/>
    <property type="match status" value="1"/>
</dbReference>
<dbReference type="EMBL" id="SGPM01000064">
    <property type="protein sequence ID" value="THH30911.1"/>
    <property type="molecule type" value="Genomic_DNA"/>
</dbReference>
<comment type="caution">
    <text evidence="5">The sequence shown here is derived from an EMBL/GenBank/DDBJ whole genome shotgun (WGS) entry which is preliminary data.</text>
</comment>